<gene>
    <name evidence="1" type="ORF">ACFQIC_08340</name>
</gene>
<evidence type="ECO:0000313" key="1">
    <source>
        <dbReference type="EMBL" id="MFC7061865.1"/>
    </source>
</evidence>
<sequence>MYGLMITKQEHQEVEYLLRREMEEITLDLGDYRIDSSIKKAMEDRYDVLFQLFRRFATGEECLQYMPNKKKQN</sequence>
<proteinExistence type="predicted"/>
<reference evidence="2" key="1">
    <citation type="journal article" date="2019" name="Int. J. Syst. Evol. Microbiol.">
        <title>The Global Catalogue of Microorganisms (GCM) 10K type strain sequencing project: providing services to taxonomists for standard genome sequencing and annotation.</title>
        <authorList>
            <consortium name="The Broad Institute Genomics Platform"/>
            <consortium name="The Broad Institute Genome Sequencing Center for Infectious Disease"/>
            <person name="Wu L."/>
            <person name="Ma J."/>
        </authorList>
    </citation>
    <scope>NUCLEOTIDE SEQUENCE [LARGE SCALE GENOMIC DNA]</scope>
    <source>
        <strain evidence="2">CGMCC 4.1621</strain>
    </source>
</reference>
<keyword evidence="2" id="KW-1185">Reference proteome</keyword>
<protein>
    <submittedName>
        <fullName evidence="1">Uncharacterized protein</fullName>
    </submittedName>
</protein>
<dbReference type="EMBL" id="JBHSZV010000019">
    <property type="protein sequence ID" value="MFC7061865.1"/>
    <property type="molecule type" value="Genomic_DNA"/>
</dbReference>
<evidence type="ECO:0000313" key="2">
    <source>
        <dbReference type="Proteomes" id="UP001596410"/>
    </source>
</evidence>
<dbReference type="Proteomes" id="UP001596410">
    <property type="component" value="Unassembled WGS sequence"/>
</dbReference>
<accession>A0ABW2ELV7</accession>
<dbReference type="RefSeq" id="WP_204710883.1">
    <property type="nucleotide sequence ID" value="NZ_JBHSZV010000019.1"/>
</dbReference>
<comment type="caution">
    <text evidence="1">The sequence shown here is derived from an EMBL/GenBank/DDBJ whole genome shotgun (WGS) entry which is preliminary data.</text>
</comment>
<name>A0ABW2ELV7_9BACI</name>
<organism evidence="1 2">
    <name type="scientific">Halobacillus seohaensis</name>
    <dbReference type="NCBI Taxonomy" id="447421"/>
    <lineage>
        <taxon>Bacteria</taxon>
        <taxon>Bacillati</taxon>
        <taxon>Bacillota</taxon>
        <taxon>Bacilli</taxon>
        <taxon>Bacillales</taxon>
        <taxon>Bacillaceae</taxon>
        <taxon>Halobacillus</taxon>
    </lineage>
</organism>